<dbReference type="SUPFAM" id="SSF160527">
    <property type="entry name" value="V-type ATPase subunit E-like"/>
    <property type="match status" value="1"/>
</dbReference>
<evidence type="ECO:0000313" key="13">
    <source>
        <dbReference type="Proteomes" id="UP000235162"/>
    </source>
</evidence>
<keyword evidence="5" id="KW-0813">Transport</keyword>
<comment type="function">
    <text evidence="1">Needed for flagellar regrowth and assembly.</text>
</comment>
<dbReference type="EMBL" id="PKUR01000002">
    <property type="protein sequence ID" value="PLW86088.1"/>
    <property type="molecule type" value="Genomic_DNA"/>
</dbReference>
<feature type="domain" description="Flagellar assembly protein FliH/Type III secretion system HrpE" evidence="11">
    <location>
        <begin position="113"/>
        <end position="235"/>
    </location>
</feature>
<dbReference type="PRINTS" id="PR01003">
    <property type="entry name" value="FLGFLIH"/>
</dbReference>
<sequence length="248" mass="27491">MSELNERTELLTASAPWQHWEMELLDPPRGTNDSLARPEEPAAEAAIETAKTDDEPSADDAAILEKNRLEAKAKGYEEGYHMARDDGYAVGFKEGMAAAEQELERLRQSVFGPLQTMRDEYRNALDTASASISNELIELSLAIGNHMALDCIALNPETIRRCVEGLLQENLHLGGDIEITMNPDDVEIINTHCADELKARSWEIRPSRAVSRGGCIVRTADTVIDASLESRLQQIFTKVRQRADQGVS</sequence>
<dbReference type="RefSeq" id="WP_084198735.1">
    <property type="nucleotide sequence ID" value="NZ_BMYL01000002.1"/>
</dbReference>
<evidence type="ECO:0000256" key="10">
    <source>
        <dbReference type="SAM" id="MobiDB-lite"/>
    </source>
</evidence>
<dbReference type="PANTHER" id="PTHR34982">
    <property type="entry name" value="YOP PROTEINS TRANSLOCATION PROTEIN L"/>
    <property type="match status" value="1"/>
</dbReference>
<keyword evidence="9" id="KW-1006">Bacterial flagellum protein export</keyword>
<dbReference type="GO" id="GO:0044781">
    <property type="term" value="P:bacterial-type flagellum organization"/>
    <property type="evidence" value="ECO:0007669"/>
    <property type="project" value="UniProtKB-KW"/>
</dbReference>
<evidence type="ECO:0000256" key="5">
    <source>
        <dbReference type="ARBA" id="ARBA00022448"/>
    </source>
</evidence>
<evidence type="ECO:0000256" key="2">
    <source>
        <dbReference type="ARBA" id="ARBA00004496"/>
    </source>
</evidence>
<comment type="similarity">
    <text evidence="3">Belongs to the FliH family.</text>
</comment>
<dbReference type="GO" id="GO:0005829">
    <property type="term" value="C:cytosol"/>
    <property type="evidence" value="ECO:0007669"/>
    <property type="project" value="TreeGrafter"/>
</dbReference>
<dbReference type="GO" id="GO:0009288">
    <property type="term" value="C:bacterial-type flagellum"/>
    <property type="evidence" value="ECO:0007669"/>
    <property type="project" value="InterPro"/>
</dbReference>
<dbReference type="InterPro" id="IPR038495">
    <property type="entry name" value="ATPase_E_C"/>
</dbReference>
<keyword evidence="13" id="KW-1185">Reference proteome</keyword>
<evidence type="ECO:0000256" key="4">
    <source>
        <dbReference type="ARBA" id="ARBA00016507"/>
    </source>
</evidence>
<dbReference type="KEGG" id="hja:BST95_07420"/>
<dbReference type="InterPro" id="IPR018035">
    <property type="entry name" value="Flagellar_FliH/T3SS_HrpE"/>
</dbReference>
<comment type="caution">
    <text evidence="12">The sequence shown here is derived from an EMBL/GenBank/DDBJ whole genome shotgun (WGS) entry which is preliminary data.</text>
</comment>
<dbReference type="Pfam" id="PF02108">
    <property type="entry name" value="FliH"/>
    <property type="match status" value="1"/>
</dbReference>
<reference evidence="12 13" key="1">
    <citation type="submission" date="2018-01" db="EMBL/GenBank/DDBJ databases">
        <title>The draft genome sequence of Halioglobus japonicus S1-36.</title>
        <authorList>
            <person name="Du Z.-J."/>
            <person name="Shi M.-J."/>
        </authorList>
    </citation>
    <scope>NUCLEOTIDE SEQUENCE [LARGE SCALE GENOMIC DNA]</scope>
    <source>
        <strain evidence="12 13">S1-36</strain>
    </source>
</reference>
<evidence type="ECO:0000256" key="9">
    <source>
        <dbReference type="ARBA" id="ARBA00023225"/>
    </source>
</evidence>
<dbReference type="Proteomes" id="UP000235162">
    <property type="component" value="Unassembled WGS sequence"/>
</dbReference>
<gene>
    <name evidence="12" type="ORF">C0029_06465</name>
</gene>
<protein>
    <recommendedName>
        <fullName evidence="4">Flagellar assembly protein FliH</fullName>
    </recommendedName>
</protein>
<evidence type="ECO:0000256" key="3">
    <source>
        <dbReference type="ARBA" id="ARBA00006602"/>
    </source>
</evidence>
<dbReference type="InterPro" id="IPR000563">
    <property type="entry name" value="Flag_FliH"/>
</dbReference>
<dbReference type="PANTHER" id="PTHR34982:SF1">
    <property type="entry name" value="FLAGELLAR ASSEMBLY PROTEIN FLIH"/>
    <property type="match status" value="1"/>
</dbReference>
<keyword evidence="6" id="KW-0963">Cytoplasm</keyword>
<keyword evidence="7" id="KW-1005">Bacterial flagellum biogenesis</keyword>
<evidence type="ECO:0000313" key="12">
    <source>
        <dbReference type="EMBL" id="PLW86088.1"/>
    </source>
</evidence>
<evidence type="ECO:0000259" key="11">
    <source>
        <dbReference type="Pfam" id="PF02108"/>
    </source>
</evidence>
<proteinExistence type="inferred from homology"/>
<dbReference type="GO" id="GO:0015031">
    <property type="term" value="P:protein transport"/>
    <property type="evidence" value="ECO:0007669"/>
    <property type="project" value="UniProtKB-KW"/>
</dbReference>
<feature type="region of interest" description="Disordered" evidence="10">
    <location>
        <begin position="24"/>
        <end position="58"/>
    </location>
</feature>
<keyword evidence="8" id="KW-0653">Protein transport</keyword>
<evidence type="ECO:0000256" key="1">
    <source>
        <dbReference type="ARBA" id="ARBA00003041"/>
    </source>
</evidence>
<dbReference type="GO" id="GO:0003774">
    <property type="term" value="F:cytoskeletal motor activity"/>
    <property type="evidence" value="ECO:0007669"/>
    <property type="project" value="InterPro"/>
</dbReference>
<comment type="subcellular location">
    <subcellularLocation>
        <location evidence="2">Cytoplasm</location>
    </subcellularLocation>
</comment>
<evidence type="ECO:0000256" key="6">
    <source>
        <dbReference type="ARBA" id="ARBA00022490"/>
    </source>
</evidence>
<dbReference type="AlphaFoldDB" id="A0AAP8SNH0"/>
<dbReference type="InterPro" id="IPR051472">
    <property type="entry name" value="T3SS_Stator/FliH"/>
</dbReference>
<dbReference type="GO" id="GO:0071973">
    <property type="term" value="P:bacterial-type flagellum-dependent cell motility"/>
    <property type="evidence" value="ECO:0007669"/>
    <property type="project" value="InterPro"/>
</dbReference>
<evidence type="ECO:0000256" key="7">
    <source>
        <dbReference type="ARBA" id="ARBA00022795"/>
    </source>
</evidence>
<accession>A0AAP8SNH0</accession>
<organism evidence="12 13">
    <name type="scientific">Halioglobus japonicus</name>
    <dbReference type="NCBI Taxonomy" id="930805"/>
    <lineage>
        <taxon>Bacteria</taxon>
        <taxon>Pseudomonadati</taxon>
        <taxon>Pseudomonadota</taxon>
        <taxon>Gammaproteobacteria</taxon>
        <taxon>Cellvibrionales</taxon>
        <taxon>Halieaceae</taxon>
        <taxon>Halioglobus</taxon>
    </lineage>
</organism>
<evidence type="ECO:0000256" key="8">
    <source>
        <dbReference type="ARBA" id="ARBA00022927"/>
    </source>
</evidence>
<dbReference type="Gene3D" id="3.30.2320.30">
    <property type="entry name" value="ATP synthase, E subunit, C-terminal"/>
    <property type="match status" value="1"/>
</dbReference>
<name>A0AAP8SNH0_9GAMM</name>